<evidence type="ECO:0000313" key="15">
    <source>
        <dbReference type="EMBL" id="CAB4559866.1"/>
    </source>
</evidence>
<keyword evidence="4" id="KW-0227">DNA damage</keyword>
<evidence type="ECO:0000256" key="2">
    <source>
        <dbReference type="ARBA" id="ARBA00012720"/>
    </source>
</evidence>
<dbReference type="InterPro" id="IPR035937">
    <property type="entry name" value="FPG_N"/>
</dbReference>
<dbReference type="EC" id="4.2.99.18" evidence="2"/>
<protein>
    <recommendedName>
        <fullName evidence="2">DNA-(apurinic or apyrimidinic site) lyase</fullName>
        <ecNumber evidence="2">4.2.99.18</ecNumber>
    </recommendedName>
</protein>
<dbReference type="AlphaFoldDB" id="A0A6J6D990"/>
<dbReference type="PANTHER" id="PTHR42697:SF1">
    <property type="entry name" value="ENDONUCLEASE 8"/>
    <property type="match status" value="1"/>
</dbReference>
<dbReference type="SMART" id="SM01232">
    <property type="entry name" value="H2TH"/>
    <property type="match status" value="1"/>
</dbReference>
<dbReference type="PROSITE" id="PS51066">
    <property type="entry name" value="ZF_FPG_2"/>
    <property type="match status" value="1"/>
</dbReference>
<dbReference type="InterPro" id="IPR015886">
    <property type="entry name" value="H2TH_FPG"/>
</dbReference>
<sequence length="308" mass="34519">MAEGDSIHRAAAALRTALVGRPTTRFDAPFLVGPVPGPGRIVERVESHGKHLEIVWDDGLVLHTNVRLTGSWHLYRHGERWRRPGTQVRVELHTADWIAVCFNAPVVETYREFDRSRHPGFGSHGPDLSRPDADLDESINRLYHYHDQQAPVCEALLDQHVAEGIGNVYRCEVLWATETHPFAPISSLDADDCAYLVTSAAALLRSKLRHSPRVTATISQPGSFVRSELAVYGRNGQRCARCGDTVQVCQPGEANRLVYWCPGCQVRRSLEAREVLEVYEPVREMDPHPAAAKFLSNLPWRRHHPLAG</sequence>
<accession>A0A6J6D990</accession>
<dbReference type="GO" id="GO:0140078">
    <property type="term" value="F:class I DNA-(apurinic or apyrimidinic site) endonuclease activity"/>
    <property type="evidence" value="ECO:0007669"/>
    <property type="project" value="UniProtKB-EC"/>
</dbReference>
<dbReference type="Gene3D" id="1.10.8.50">
    <property type="match status" value="1"/>
</dbReference>
<evidence type="ECO:0000259" key="14">
    <source>
        <dbReference type="PROSITE" id="PS51066"/>
    </source>
</evidence>
<feature type="domain" description="FPG-type" evidence="14">
    <location>
        <begin position="230"/>
        <end position="266"/>
    </location>
</feature>
<dbReference type="SMART" id="SM00898">
    <property type="entry name" value="Fapy_DNA_glyco"/>
    <property type="match status" value="1"/>
</dbReference>
<keyword evidence="11" id="KW-0511">Multifunctional enzyme</keyword>
<dbReference type="GO" id="GO:0006284">
    <property type="term" value="P:base-excision repair"/>
    <property type="evidence" value="ECO:0007669"/>
    <property type="project" value="InterPro"/>
</dbReference>
<dbReference type="SUPFAM" id="SSF57716">
    <property type="entry name" value="Glucocorticoid receptor-like (DNA-binding domain)"/>
    <property type="match status" value="1"/>
</dbReference>
<dbReference type="PANTHER" id="PTHR42697">
    <property type="entry name" value="ENDONUCLEASE 8"/>
    <property type="match status" value="1"/>
</dbReference>
<dbReference type="InterPro" id="IPR015887">
    <property type="entry name" value="DNA_glyclase_Znf_dom_DNA_BS"/>
</dbReference>
<evidence type="ECO:0000256" key="3">
    <source>
        <dbReference type="ARBA" id="ARBA00022723"/>
    </source>
</evidence>
<keyword evidence="3" id="KW-0479">Metal-binding</keyword>
<evidence type="ECO:0000256" key="1">
    <source>
        <dbReference type="ARBA" id="ARBA00009409"/>
    </source>
</evidence>
<proteinExistence type="inferred from homology"/>
<dbReference type="Gene3D" id="3.20.190.10">
    <property type="entry name" value="MutM-like, N-terminal"/>
    <property type="match status" value="1"/>
</dbReference>
<keyword evidence="10" id="KW-0456">Lyase</keyword>
<evidence type="ECO:0000256" key="8">
    <source>
        <dbReference type="ARBA" id="ARBA00023125"/>
    </source>
</evidence>
<dbReference type="SUPFAM" id="SSF46946">
    <property type="entry name" value="S13-like H2TH domain"/>
    <property type="match status" value="1"/>
</dbReference>
<keyword evidence="12" id="KW-0326">Glycosidase</keyword>
<evidence type="ECO:0000256" key="13">
    <source>
        <dbReference type="ARBA" id="ARBA00044632"/>
    </source>
</evidence>
<evidence type="ECO:0000256" key="7">
    <source>
        <dbReference type="ARBA" id="ARBA00022833"/>
    </source>
</evidence>
<evidence type="ECO:0000256" key="4">
    <source>
        <dbReference type="ARBA" id="ARBA00022763"/>
    </source>
</evidence>
<reference evidence="15" key="1">
    <citation type="submission" date="2020-05" db="EMBL/GenBank/DDBJ databases">
        <authorList>
            <person name="Chiriac C."/>
            <person name="Salcher M."/>
            <person name="Ghai R."/>
            <person name="Kavagutti S V."/>
        </authorList>
    </citation>
    <scope>NUCLEOTIDE SEQUENCE</scope>
</reference>
<organism evidence="15">
    <name type="scientific">freshwater metagenome</name>
    <dbReference type="NCBI Taxonomy" id="449393"/>
    <lineage>
        <taxon>unclassified sequences</taxon>
        <taxon>metagenomes</taxon>
        <taxon>ecological metagenomes</taxon>
    </lineage>
</organism>
<evidence type="ECO:0000256" key="9">
    <source>
        <dbReference type="ARBA" id="ARBA00023204"/>
    </source>
</evidence>
<evidence type="ECO:0000256" key="11">
    <source>
        <dbReference type="ARBA" id="ARBA00023268"/>
    </source>
</evidence>
<gene>
    <name evidence="15" type="ORF">UFOPK1493_01702</name>
</gene>
<dbReference type="PROSITE" id="PS01242">
    <property type="entry name" value="ZF_FPG_1"/>
    <property type="match status" value="1"/>
</dbReference>
<keyword evidence="8" id="KW-0238">DNA-binding</keyword>
<evidence type="ECO:0000256" key="5">
    <source>
        <dbReference type="ARBA" id="ARBA00022771"/>
    </source>
</evidence>
<dbReference type="GO" id="GO:0008270">
    <property type="term" value="F:zinc ion binding"/>
    <property type="evidence" value="ECO:0007669"/>
    <property type="project" value="UniProtKB-KW"/>
</dbReference>
<keyword evidence="5" id="KW-0863">Zinc-finger</keyword>
<dbReference type="EMBL" id="CAEZSR010000055">
    <property type="protein sequence ID" value="CAB4559866.1"/>
    <property type="molecule type" value="Genomic_DNA"/>
</dbReference>
<evidence type="ECO:0000256" key="6">
    <source>
        <dbReference type="ARBA" id="ARBA00022801"/>
    </source>
</evidence>
<comment type="similarity">
    <text evidence="1">Belongs to the FPG family.</text>
</comment>
<dbReference type="InterPro" id="IPR010979">
    <property type="entry name" value="Ribosomal_uS13-like_H2TH"/>
</dbReference>
<dbReference type="GO" id="GO:0003684">
    <property type="term" value="F:damaged DNA binding"/>
    <property type="evidence" value="ECO:0007669"/>
    <property type="project" value="InterPro"/>
</dbReference>
<evidence type="ECO:0000256" key="12">
    <source>
        <dbReference type="ARBA" id="ARBA00023295"/>
    </source>
</evidence>
<dbReference type="GO" id="GO:0000703">
    <property type="term" value="F:oxidized pyrimidine nucleobase lesion DNA N-glycosylase activity"/>
    <property type="evidence" value="ECO:0007669"/>
    <property type="project" value="TreeGrafter"/>
</dbReference>
<keyword evidence="9" id="KW-0234">DNA repair</keyword>
<comment type="catalytic activity">
    <reaction evidence="13">
        <text>2'-deoxyribonucleotide-(2'-deoxyribose 5'-phosphate)-2'-deoxyribonucleotide-DNA = a 3'-end 2'-deoxyribonucleotide-(2,3-dehydro-2,3-deoxyribose 5'-phosphate)-DNA + a 5'-end 5'-phospho-2'-deoxyribonucleoside-DNA + H(+)</text>
        <dbReference type="Rhea" id="RHEA:66592"/>
        <dbReference type="Rhea" id="RHEA-COMP:13180"/>
        <dbReference type="Rhea" id="RHEA-COMP:16897"/>
        <dbReference type="Rhea" id="RHEA-COMP:17067"/>
        <dbReference type="ChEBI" id="CHEBI:15378"/>
        <dbReference type="ChEBI" id="CHEBI:136412"/>
        <dbReference type="ChEBI" id="CHEBI:157695"/>
        <dbReference type="ChEBI" id="CHEBI:167181"/>
        <dbReference type="EC" id="4.2.99.18"/>
    </reaction>
</comment>
<dbReference type="InterPro" id="IPR000214">
    <property type="entry name" value="Znf_DNA_glyclase/AP_lyase"/>
</dbReference>
<keyword evidence="7" id="KW-0862">Zinc</keyword>
<name>A0A6J6D990_9ZZZZ</name>
<dbReference type="SUPFAM" id="SSF81624">
    <property type="entry name" value="N-terminal domain of MutM-like DNA repair proteins"/>
    <property type="match status" value="1"/>
</dbReference>
<dbReference type="Pfam" id="PF06831">
    <property type="entry name" value="H2TH"/>
    <property type="match status" value="1"/>
</dbReference>
<evidence type="ECO:0000256" key="10">
    <source>
        <dbReference type="ARBA" id="ARBA00023239"/>
    </source>
</evidence>
<keyword evidence="6" id="KW-0378">Hydrolase</keyword>
<dbReference type="InterPro" id="IPR012319">
    <property type="entry name" value="FPG_cat"/>
</dbReference>